<evidence type="ECO:0000313" key="1">
    <source>
        <dbReference type="EMBL" id="KAF1848231.1"/>
    </source>
</evidence>
<dbReference type="AlphaFoldDB" id="A0A9P4GNE5"/>
<sequence length="320" mass="36912">MPGKRSIPKERYERQRKAREIRRALAAITPENSRPQRQSPLFSVLPAELRVLIFQFVLSQALDLARPLDIHCNSPLYRPGHTHHATLDISLLLTCRLVYCEAHTIPVRSATYHFGHLSGASCLYNDSAWLHHVTKQHGAELYHLHDNVISIRSNHVTKFLLPHLHWRKITWTVCGYLLTPRLYAEQTGFDSPANTLAGLTLPASCKEVTLELETREDLLDDWPQLLQQAKACQQVSLMRSDGTTLELDNRYVVRYKWVGSGQLQEGIREDALLTKYTMVYHTIRLCWRAKLARREYMSYDRLDCLRLEGCAEVTEIMALE</sequence>
<accession>A0A9P4GNE5</accession>
<dbReference type="OrthoDB" id="288942at2759"/>
<organism evidence="1 2">
    <name type="scientific">Cucurbitaria berberidis CBS 394.84</name>
    <dbReference type="NCBI Taxonomy" id="1168544"/>
    <lineage>
        <taxon>Eukaryota</taxon>
        <taxon>Fungi</taxon>
        <taxon>Dikarya</taxon>
        <taxon>Ascomycota</taxon>
        <taxon>Pezizomycotina</taxon>
        <taxon>Dothideomycetes</taxon>
        <taxon>Pleosporomycetidae</taxon>
        <taxon>Pleosporales</taxon>
        <taxon>Pleosporineae</taxon>
        <taxon>Cucurbitariaceae</taxon>
        <taxon>Cucurbitaria</taxon>
    </lineage>
</organism>
<proteinExistence type="predicted"/>
<reference evidence="1" key="1">
    <citation type="submission" date="2020-01" db="EMBL/GenBank/DDBJ databases">
        <authorList>
            <consortium name="DOE Joint Genome Institute"/>
            <person name="Haridas S."/>
            <person name="Albert R."/>
            <person name="Binder M."/>
            <person name="Bloem J."/>
            <person name="Labutti K."/>
            <person name="Salamov A."/>
            <person name="Andreopoulos B."/>
            <person name="Baker S.E."/>
            <person name="Barry K."/>
            <person name="Bills G."/>
            <person name="Bluhm B.H."/>
            <person name="Cannon C."/>
            <person name="Castanera R."/>
            <person name="Culley D.E."/>
            <person name="Daum C."/>
            <person name="Ezra D."/>
            <person name="Gonzalez J.B."/>
            <person name="Henrissat B."/>
            <person name="Kuo A."/>
            <person name="Liang C."/>
            <person name="Lipzen A."/>
            <person name="Lutzoni F."/>
            <person name="Magnuson J."/>
            <person name="Mondo S."/>
            <person name="Nolan M."/>
            <person name="Ohm R."/>
            <person name="Pangilinan J."/>
            <person name="Park H.-J."/>
            <person name="Ramirez L."/>
            <person name="Alfaro M."/>
            <person name="Sun H."/>
            <person name="Tritt A."/>
            <person name="Yoshinaga Y."/>
            <person name="Zwiers L.-H."/>
            <person name="Turgeon B.G."/>
            <person name="Goodwin S.B."/>
            <person name="Spatafora J.W."/>
            <person name="Crous P.W."/>
            <person name="Grigoriev I.V."/>
        </authorList>
    </citation>
    <scope>NUCLEOTIDE SEQUENCE</scope>
    <source>
        <strain evidence="1">CBS 394.84</strain>
    </source>
</reference>
<name>A0A9P4GNE5_9PLEO</name>
<gene>
    <name evidence="1" type="ORF">K460DRAFT_334049</name>
</gene>
<dbReference type="EMBL" id="ML976615">
    <property type="protein sequence ID" value="KAF1848231.1"/>
    <property type="molecule type" value="Genomic_DNA"/>
</dbReference>
<evidence type="ECO:0000313" key="2">
    <source>
        <dbReference type="Proteomes" id="UP000800039"/>
    </source>
</evidence>
<comment type="caution">
    <text evidence="1">The sequence shown here is derived from an EMBL/GenBank/DDBJ whole genome shotgun (WGS) entry which is preliminary data.</text>
</comment>
<protein>
    <submittedName>
        <fullName evidence="1">Uncharacterized protein</fullName>
    </submittedName>
</protein>
<dbReference type="GeneID" id="63848155"/>
<dbReference type="Proteomes" id="UP000800039">
    <property type="component" value="Unassembled WGS sequence"/>
</dbReference>
<dbReference type="RefSeq" id="XP_040790794.1">
    <property type="nucleotide sequence ID" value="XM_040930903.1"/>
</dbReference>
<keyword evidence="2" id="KW-1185">Reference proteome</keyword>